<reference evidence="4" key="1">
    <citation type="submission" date="2021-02" db="EMBL/GenBank/DDBJ databases">
        <authorList>
            <person name="Nowell W R."/>
        </authorList>
    </citation>
    <scope>NUCLEOTIDE SEQUENCE</scope>
</reference>
<dbReference type="SUPFAM" id="SSF55550">
    <property type="entry name" value="SH2 domain"/>
    <property type="match status" value="1"/>
</dbReference>
<dbReference type="InterPro" id="IPR011009">
    <property type="entry name" value="Kinase-like_dom_sf"/>
</dbReference>
<dbReference type="PROSITE" id="PS50011">
    <property type="entry name" value="PROTEIN_KINASE_DOM"/>
    <property type="match status" value="1"/>
</dbReference>
<dbReference type="InterPro" id="IPR000719">
    <property type="entry name" value="Prot_kinase_dom"/>
</dbReference>
<name>A0A813PQW8_9BILA</name>
<dbReference type="EMBL" id="CAJOBC010000089">
    <property type="protein sequence ID" value="CAF3534713.1"/>
    <property type="molecule type" value="Genomic_DNA"/>
</dbReference>
<comment type="caution">
    <text evidence="4">The sequence shown here is derived from an EMBL/GenBank/DDBJ whole genome shotgun (WGS) entry which is preliminary data.</text>
</comment>
<dbReference type="Pfam" id="PF07714">
    <property type="entry name" value="PK_Tyr_Ser-Thr"/>
    <property type="match status" value="1"/>
</dbReference>
<evidence type="ECO:0000256" key="2">
    <source>
        <dbReference type="ARBA" id="ARBA00022840"/>
    </source>
</evidence>
<dbReference type="Gene3D" id="1.10.510.10">
    <property type="entry name" value="Transferase(Phosphotransferase) domain 1"/>
    <property type="match status" value="1"/>
</dbReference>
<dbReference type="InterPro" id="IPR036860">
    <property type="entry name" value="SH2_dom_sf"/>
</dbReference>
<evidence type="ECO:0000313" key="5">
    <source>
        <dbReference type="EMBL" id="CAF1441916.1"/>
    </source>
</evidence>
<dbReference type="AlphaFoldDB" id="A0A813PQW8"/>
<evidence type="ECO:0000256" key="1">
    <source>
        <dbReference type="ARBA" id="ARBA00022741"/>
    </source>
</evidence>
<dbReference type="Proteomes" id="UP000677228">
    <property type="component" value="Unassembled WGS sequence"/>
</dbReference>
<proteinExistence type="predicted"/>
<dbReference type="GO" id="GO:0004672">
    <property type="term" value="F:protein kinase activity"/>
    <property type="evidence" value="ECO:0007669"/>
    <property type="project" value="InterPro"/>
</dbReference>
<feature type="domain" description="Protein kinase" evidence="3">
    <location>
        <begin position="130"/>
        <end position="403"/>
    </location>
</feature>
<accession>A0A813PQW8</accession>
<dbReference type="GO" id="GO:0005524">
    <property type="term" value="F:ATP binding"/>
    <property type="evidence" value="ECO:0007669"/>
    <property type="project" value="UniProtKB-KW"/>
</dbReference>
<evidence type="ECO:0000313" key="8">
    <source>
        <dbReference type="Proteomes" id="UP000663829"/>
    </source>
</evidence>
<keyword evidence="2" id="KW-0067">ATP-binding</keyword>
<dbReference type="Proteomes" id="UP000681722">
    <property type="component" value="Unassembled WGS sequence"/>
</dbReference>
<dbReference type="EMBL" id="CAJNOQ010000089">
    <property type="protein sequence ID" value="CAF0754532.1"/>
    <property type="molecule type" value="Genomic_DNA"/>
</dbReference>
<dbReference type="Gene3D" id="3.30.200.20">
    <property type="entry name" value="Phosphorylase Kinase, domain 1"/>
    <property type="match status" value="1"/>
</dbReference>
<evidence type="ECO:0000313" key="6">
    <source>
        <dbReference type="EMBL" id="CAF3534713.1"/>
    </source>
</evidence>
<dbReference type="Proteomes" id="UP000663829">
    <property type="component" value="Unassembled WGS sequence"/>
</dbReference>
<dbReference type="PROSITE" id="PS00109">
    <property type="entry name" value="PROTEIN_KINASE_TYR"/>
    <property type="match status" value="1"/>
</dbReference>
<dbReference type="OrthoDB" id="346907at2759"/>
<dbReference type="InterPro" id="IPR001245">
    <property type="entry name" value="Ser-Thr/Tyr_kinase_cat_dom"/>
</dbReference>
<dbReference type="SUPFAM" id="SSF56112">
    <property type="entry name" value="Protein kinase-like (PK-like)"/>
    <property type="match status" value="1"/>
</dbReference>
<evidence type="ECO:0000313" key="7">
    <source>
        <dbReference type="EMBL" id="CAF4238037.1"/>
    </source>
</evidence>
<keyword evidence="1" id="KW-0547">Nucleotide-binding</keyword>
<evidence type="ECO:0000313" key="4">
    <source>
        <dbReference type="EMBL" id="CAF0754532.1"/>
    </source>
</evidence>
<organism evidence="4 8">
    <name type="scientific">Didymodactylos carnosus</name>
    <dbReference type="NCBI Taxonomy" id="1234261"/>
    <lineage>
        <taxon>Eukaryota</taxon>
        <taxon>Metazoa</taxon>
        <taxon>Spiralia</taxon>
        <taxon>Gnathifera</taxon>
        <taxon>Rotifera</taxon>
        <taxon>Eurotatoria</taxon>
        <taxon>Bdelloidea</taxon>
        <taxon>Philodinida</taxon>
        <taxon>Philodinidae</taxon>
        <taxon>Didymodactylos</taxon>
    </lineage>
</organism>
<keyword evidence="8" id="KW-1185">Reference proteome</keyword>
<sequence>MPKLQSAEPSVIQRCLTSDDVGTYVIRQSCENDELVSSIEPSRNSISGMNNYIILSVRCEESNHKCLVTHYRIPVSGTNITSEYLNKLIEYYQKNPAQTKGIHWPHLKKELPISTSFVNVDGWRINIANFKLDNWIKGGNHNSYIQKGIWDKQQLPVFIKRYQRERKDLTHYFNNEFRRLRELCYFPIVQLYGYWSDDEYLYLILADGGRDLFSYCPLKNKTEKSVMRRVANVGFQIASGMMYLEKCHIVHRDLTAGNVLVDKYGFIRIADFGHSMKLEEGRNNLRKDTENFQFRWLAPECLPFTNTTQITTPRHDKDPIFTSKSDVWSLGITLIQLMIDNPKKPYPALKEDSEIVHHVKLDKEIHPKPINCSVDMYLLLQRCWAYETKDRITFQSLRERMFQLERINT</sequence>
<protein>
    <recommendedName>
        <fullName evidence="3">Protein kinase domain-containing protein</fullName>
    </recommendedName>
</protein>
<dbReference type="InterPro" id="IPR008266">
    <property type="entry name" value="Tyr_kinase_AS"/>
</dbReference>
<evidence type="ECO:0000259" key="3">
    <source>
        <dbReference type="PROSITE" id="PS50011"/>
    </source>
</evidence>
<dbReference type="InterPro" id="IPR050198">
    <property type="entry name" value="Non-receptor_tyrosine_kinases"/>
</dbReference>
<dbReference type="EMBL" id="CAJNOK010028968">
    <property type="protein sequence ID" value="CAF1441916.1"/>
    <property type="molecule type" value="Genomic_DNA"/>
</dbReference>
<dbReference type="Proteomes" id="UP000682733">
    <property type="component" value="Unassembled WGS sequence"/>
</dbReference>
<dbReference type="PANTHER" id="PTHR24418">
    <property type="entry name" value="TYROSINE-PROTEIN KINASE"/>
    <property type="match status" value="1"/>
</dbReference>
<gene>
    <name evidence="4" type="ORF">GPM918_LOCUS1036</name>
    <name evidence="5" type="ORF">OVA965_LOCUS34478</name>
    <name evidence="6" type="ORF">SRO942_LOCUS1036</name>
    <name evidence="7" type="ORF">TMI583_LOCUS35395</name>
</gene>
<dbReference type="EMBL" id="CAJOBA010050772">
    <property type="protein sequence ID" value="CAF4238037.1"/>
    <property type="molecule type" value="Genomic_DNA"/>
</dbReference>